<evidence type="ECO:0000313" key="1">
    <source>
        <dbReference type="EMBL" id="HAN23327.1"/>
    </source>
</evidence>
<evidence type="ECO:0000313" key="2">
    <source>
        <dbReference type="Proteomes" id="UP000257479"/>
    </source>
</evidence>
<dbReference type="Gene3D" id="3.20.20.10">
    <property type="entry name" value="Alanine racemase"/>
    <property type="match status" value="1"/>
</dbReference>
<sequence>GPTSARENETREAFRCVNELATEHGLQIRNYGMSGDLNIAIEEGSTMVRLGSAILGNRN</sequence>
<dbReference type="SUPFAM" id="SSF51419">
    <property type="entry name" value="PLP-binding barrel"/>
    <property type="match status" value="1"/>
</dbReference>
<protein>
    <submittedName>
        <fullName evidence="1">YggS family pyridoxal phosphate-dependent enzyme</fullName>
    </submittedName>
</protein>
<dbReference type="Proteomes" id="UP000257479">
    <property type="component" value="Unassembled WGS sequence"/>
</dbReference>
<proteinExistence type="predicted"/>
<dbReference type="AlphaFoldDB" id="A0A3C1K9J2"/>
<feature type="non-terminal residue" evidence="1">
    <location>
        <position position="1"/>
    </location>
</feature>
<gene>
    <name evidence="1" type="ORF">DCP95_01985</name>
</gene>
<dbReference type="EMBL" id="DMNG01000029">
    <property type="protein sequence ID" value="HAN23327.1"/>
    <property type="molecule type" value="Genomic_DNA"/>
</dbReference>
<organism evidence="1 2">
    <name type="scientific">Microbacterium ginsengisoli</name>
    <dbReference type="NCBI Taxonomy" id="400772"/>
    <lineage>
        <taxon>Bacteria</taxon>
        <taxon>Bacillati</taxon>
        <taxon>Actinomycetota</taxon>
        <taxon>Actinomycetes</taxon>
        <taxon>Micrococcales</taxon>
        <taxon>Microbacteriaceae</taxon>
        <taxon>Microbacterium</taxon>
    </lineage>
</organism>
<reference evidence="1 2" key="1">
    <citation type="journal article" date="2018" name="Nat. Biotechnol.">
        <title>A standardized bacterial taxonomy based on genome phylogeny substantially revises the tree of life.</title>
        <authorList>
            <person name="Parks D.H."/>
            <person name="Chuvochina M."/>
            <person name="Waite D.W."/>
            <person name="Rinke C."/>
            <person name="Skarshewski A."/>
            <person name="Chaumeil P.A."/>
            <person name="Hugenholtz P."/>
        </authorList>
    </citation>
    <scope>NUCLEOTIDE SEQUENCE [LARGE SCALE GENOMIC DNA]</scope>
    <source>
        <strain evidence="1">UBA9152</strain>
    </source>
</reference>
<comment type="caution">
    <text evidence="1">The sequence shown here is derived from an EMBL/GenBank/DDBJ whole genome shotgun (WGS) entry which is preliminary data.</text>
</comment>
<accession>A0A3C1K9J2</accession>
<name>A0A3C1K9J2_9MICO</name>
<dbReference type="InterPro" id="IPR029066">
    <property type="entry name" value="PLP-binding_barrel"/>
</dbReference>